<dbReference type="GO" id="GO:0005524">
    <property type="term" value="F:ATP binding"/>
    <property type="evidence" value="ECO:0007669"/>
    <property type="project" value="InterPro"/>
</dbReference>
<dbReference type="InterPro" id="IPR023214">
    <property type="entry name" value="HAD_sf"/>
</dbReference>
<gene>
    <name evidence="2" type="ORF">SLEP1_g15956</name>
</gene>
<dbReference type="Proteomes" id="UP001054252">
    <property type="component" value="Unassembled WGS sequence"/>
</dbReference>
<evidence type="ECO:0000313" key="3">
    <source>
        <dbReference type="Proteomes" id="UP001054252"/>
    </source>
</evidence>
<name>A0AAV5IP52_9ROSI</name>
<evidence type="ECO:0000313" key="2">
    <source>
        <dbReference type="EMBL" id="GKV03692.1"/>
    </source>
</evidence>
<keyword evidence="1" id="KW-1278">Translocase</keyword>
<dbReference type="InterPro" id="IPR036412">
    <property type="entry name" value="HAD-like_sf"/>
</dbReference>
<dbReference type="GO" id="GO:0055070">
    <property type="term" value="P:copper ion homeostasis"/>
    <property type="evidence" value="ECO:0007669"/>
    <property type="project" value="TreeGrafter"/>
</dbReference>
<evidence type="ECO:0000256" key="1">
    <source>
        <dbReference type="ARBA" id="ARBA00022967"/>
    </source>
</evidence>
<comment type="caution">
    <text evidence="2">The sequence shown here is derived from an EMBL/GenBank/DDBJ whole genome shotgun (WGS) entry which is preliminary data.</text>
</comment>
<dbReference type="PANTHER" id="PTHR43520">
    <property type="entry name" value="ATP7, ISOFORM B"/>
    <property type="match status" value="1"/>
</dbReference>
<dbReference type="SUPFAM" id="SSF56784">
    <property type="entry name" value="HAD-like"/>
    <property type="match status" value="1"/>
</dbReference>
<dbReference type="Gene3D" id="3.40.50.1000">
    <property type="entry name" value="HAD superfamily/HAD-like"/>
    <property type="match status" value="1"/>
</dbReference>
<dbReference type="GO" id="GO:0016887">
    <property type="term" value="F:ATP hydrolysis activity"/>
    <property type="evidence" value="ECO:0007669"/>
    <property type="project" value="InterPro"/>
</dbReference>
<dbReference type="EMBL" id="BPVZ01000020">
    <property type="protein sequence ID" value="GKV03692.1"/>
    <property type="molecule type" value="Genomic_DNA"/>
</dbReference>
<sequence length="153" mass="16204">MLDTKEKASLALLQYQMIFAMMLKSTVCRLQEKGITTVLLSGDREEAVAPIAKTVGIGSEFINASLTPQQKSTVISTLQAAGHQVAMVGDGINDAPSLALANVGIALQIEAQDNAASNAASIILLRNRLTQVVDALDLAQATMAKVYQNYNGQ</sequence>
<dbReference type="InterPro" id="IPR001757">
    <property type="entry name" value="P_typ_ATPase"/>
</dbReference>
<dbReference type="GO" id="GO:0016020">
    <property type="term" value="C:membrane"/>
    <property type="evidence" value="ECO:0007669"/>
    <property type="project" value="InterPro"/>
</dbReference>
<dbReference type="AlphaFoldDB" id="A0AAV5IP52"/>
<reference evidence="2 3" key="1">
    <citation type="journal article" date="2021" name="Commun. Biol.">
        <title>The genome of Shorea leprosula (Dipterocarpaceae) highlights the ecological relevance of drought in aseasonal tropical rainforests.</title>
        <authorList>
            <person name="Ng K.K.S."/>
            <person name="Kobayashi M.J."/>
            <person name="Fawcett J.A."/>
            <person name="Hatakeyama M."/>
            <person name="Paape T."/>
            <person name="Ng C.H."/>
            <person name="Ang C.C."/>
            <person name="Tnah L.H."/>
            <person name="Lee C.T."/>
            <person name="Nishiyama T."/>
            <person name="Sese J."/>
            <person name="O'Brien M.J."/>
            <person name="Copetti D."/>
            <person name="Mohd Noor M.I."/>
            <person name="Ong R.C."/>
            <person name="Putra M."/>
            <person name="Sireger I.Z."/>
            <person name="Indrioko S."/>
            <person name="Kosugi Y."/>
            <person name="Izuno A."/>
            <person name="Isagi Y."/>
            <person name="Lee S.L."/>
            <person name="Shimizu K.K."/>
        </authorList>
    </citation>
    <scope>NUCLEOTIDE SEQUENCE [LARGE SCALE GENOMIC DNA]</scope>
    <source>
        <strain evidence="2">214</strain>
    </source>
</reference>
<protein>
    <submittedName>
        <fullName evidence="2">Uncharacterized protein</fullName>
    </submittedName>
</protein>
<proteinExistence type="predicted"/>
<dbReference type="NCBIfam" id="TIGR01494">
    <property type="entry name" value="ATPase_P-type"/>
    <property type="match status" value="1"/>
</dbReference>
<dbReference type="PRINTS" id="PR00119">
    <property type="entry name" value="CATATPASE"/>
</dbReference>
<dbReference type="PANTHER" id="PTHR43520:SF19">
    <property type="entry name" value="COPPER-TRANSPORTING ATPASE PAA2, CHLOROPLASTIC"/>
    <property type="match status" value="1"/>
</dbReference>
<dbReference type="GO" id="GO:0005507">
    <property type="term" value="F:copper ion binding"/>
    <property type="evidence" value="ECO:0007669"/>
    <property type="project" value="TreeGrafter"/>
</dbReference>
<dbReference type="GO" id="GO:0043682">
    <property type="term" value="F:P-type divalent copper transporter activity"/>
    <property type="evidence" value="ECO:0007669"/>
    <property type="project" value="TreeGrafter"/>
</dbReference>
<dbReference type="Pfam" id="PF00702">
    <property type="entry name" value="Hydrolase"/>
    <property type="match status" value="1"/>
</dbReference>
<keyword evidence="3" id="KW-1185">Reference proteome</keyword>
<organism evidence="2 3">
    <name type="scientific">Rubroshorea leprosula</name>
    <dbReference type="NCBI Taxonomy" id="152421"/>
    <lineage>
        <taxon>Eukaryota</taxon>
        <taxon>Viridiplantae</taxon>
        <taxon>Streptophyta</taxon>
        <taxon>Embryophyta</taxon>
        <taxon>Tracheophyta</taxon>
        <taxon>Spermatophyta</taxon>
        <taxon>Magnoliopsida</taxon>
        <taxon>eudicotyledons</taxon>
        <taxon>Gunneridae</taxon>
        <taxon>Pentapetalae</taxon>
        <taxon>rosids</taxon>
        <taxon>malvids</taxon>
        <taxon>Malvales</taxon>
        <taxon>Dipterocarpaceae</taxon>
        <taxon>Rubroshorea</taxon>
    </lineage>
</organism>
<accession>A0AAV5IP52</accession>